<dbReference type="InterPro" id="IPR000716">
    <property type="entry name" value="Thyroglobulin_1"/>
</dbReference>
<evidence type="ECO:0000313" key="9">
    <source>
        <dbReference type="RefSeq" id="XP_022294157.1"/>
    </source>
</evidence>
<dbReference type="InterPro" id="IPR051950">
    <property type="entry name" value="Dev_reg/Prot_inhib"/>
</dbReference>
<dbReference type="Gene3D" id="4.10.800.10">
    <property type="entry name" value="Thyroglobulin type-1"/>
    <property type="match status" value="2"/>
</dbReference>
<evidence type="ECO:0000313" key="8">
    <source>
        <dbReference type="Proteomes" id="UP000694844"/>
    </source>
</evidence>
<keyword evidence="6" id="KW-0732">Signal</keyword>
<evidence type="ECO:0000256" key="1">
    <source>
        <dbReference type="ARBA" id="ARBA00004613"/>
    </source>
</evidence>
<dbReference type="Gene3D" id="4.10.40.20">
    <property type="match status" value="1"/>
</dbReference>
<feature type="chain" id="PRO_5034176350" evidence="6">
    <location>
        <begin position="17"/>
        <end position="269"/>
    </location>
</feature>
<feature type="domain" description="Thyroglobulin type-1" evidence="7">
    <location>
        <begin position="188"/>
        <end position="253"/>
    </location>
</feature>
<name>A0A8B8ARU2_CRAVI</name>
<dbReference type="OrthoDB" id="7357196at2759"/>
<dbReference type="KEGG" id="cvn:111104470"/>
<dbReference type="PANTHER" id="PTHR12352">
    <property type="entry name" value="SECRETED MODULAR CALCIUM-BINDING PROTEIN"/>
    <property type="match status" value="1"/>
</dbReference>
<keyword evidence="4 5" id="KW-1015">Disulfide bond</keyword>
<evidence type="ECO:0000259" key="7">
    <source>
        <dbReference type="PROSITE" id="PS51162"/>
    </source>
</evidence>
<dbReference type="Pfam" id="PF00086">
    <property type="entry name" value="Thyroglobulin_1"/>
    <property type="match status" value="2"/>
</dbReference>
<feature type="signal peptide" evidence="6">
    <location>
        <begin position="1"/>
        <end position="16"/>
    </location>
</feature>
<dbReference type="PROSITE" id="PS51162">
    <property type="entry name" value="THYROGLOBULIN_1_2"/>
    <property type="match status" value="2"/>
</dbReference>
<protein>
    <submittedName>
        <fullName evidence="9">Saxiphilin-like</fullName>
    </submittedName>
</protein>
<dbReference type="AlphaFoldDB" id="A0A8B8ARU2"/>
<feature type="domain" description="Thyroglobulin type-1" evidence="7">
    <location>
        <begin position="114"/>
        <end position="178"/>
    </location>
</feature>
<organism evidence="8 9">
    <name type="scientific">Crassostrea virginica</name>
    <name type="common">Eastern oyster</name>
    <dbReference type="NCBI Taxonomy" id="6565"/>
    <lineage>
        <taxon>Eukaryota</taxon>
        <taxon>Metazoa</taxon>
        <taxon>Spiralia</taxon>
        <taxon>Lophotrochozoa</taxon>
        <taxon>Mollusca</taxon>
        <taxon>Bivalvia</taxon>
        <taxon>Autobranchia</taxon>
        <taxon>Pteriomorphia</taxon>
        <taxon>Ostreida</taxon>
        <taxon>Ostreoidea</taxon>
        <taxon>Ostreidae</taxon>
        <taxon>Crassostrea</taxon>
    </lineage>
</organism>
<gene>
    <name evidence="9" type="primary">LOC111104470</name>
</gene>
<dbReference type="InterPro" id="IPR036857">
    <property type="entry name" value="Thyroglobulin_1_sf"/>
</dbReference>
<evidence type="ECO:0000256" key="2">
    <source>
        <dbReference type="ARBA" id="ARBA00022525"/>
    </source>
</evidence>
<dbReference type="CDD" id="cd00191">
    <property type="entry name" value="TY"/>
    <property type="match status" value="2"/>
</dbReference>
<dbReference type="GeneID" id="111104470"/>
<dbReference type="Proteomes" id="UP000694844">
    <property type="component" value="Chromosome 1"/>
</dbReference>
<dbReference type="GO" id="GO:0005615">
    <property type="term" value="C:extracellular space"/>
    <property type="evidence" value="ECO:0007669"/>
    <property type="project" value="TreeGrafter"/>
</dbReference>
<evidence type="ECO:0000256" key="6">
    <source>
        <dbReference type="SAM" id="SignalP"/>
    </source>
</evidence>
<dbReference type="InterPro" id="IPR009030">
    <property type="entry name" value="Growth_fac_rcpt_cys_sf"/>
</dbReference>
<dbReference type="SUPFAM" id="SSF57184">
    <property type="entry name" value="Growth factor receptor domain"/>
    <property type="match status" value="1"/>
</dbReference>
<dbReference type="RefSeq" id="XP_022294157.1">
    <property type="nucleotide sequence ID" value="XM_022438449.1"/>
</dbReference>
<reference evidence="9" key="2">
    <citation type="submission" date="2025-08" db="UniProtKB">
        <authorList>
            <consortium name="RefSeq"/>
        </authorList>
    </citation>
    <scope>IDENTIFICATION</scope>
    <source>
        <tissue evidence="9">Whole sample</tissue>
    </source>
</reference>
<dbReference type="PROSITE" id="PS00484">
    <property type="entry name" value="THYROGLOBULIN_1_1"/>
    <property type="match status" value="2"/>
</dbReference>
<keyword evidence="3" id="KW-0677">Repeat</keyword>
<dbReference type="SUPFAM" id="SSF57610">
    <property type="entry name" value="Thyroglobulin type-1 domain"/>
    <property type="match status" value="2"/>
</dbReference>
<evidence type="ECO:0000256" key="4">
    <source>
        <dbReference type="ARBA" id="ARBA00023157"/>
    </source>
</evidence>
<comment type="caution">
    <text evidence="5">Lacks conserved residue(s) required for the propagation of feature annotation.</text>
</comment>
<sequence length="269" mass="29301">MKLLILIVGCVAVSEAIVCTPQLCDMVKSAPLQCKGSVIKGGGFCGCTDACAKQEGEECDLPSGPHLFGMLPSGPCDDGLECTSPITENHSVMRLGKGVCTTTRKTRKTRSQTYTKCQQLHQQRLLSMVVWQGWWLPKCDALGNFESEQCDNTGHCFCVTSHNGEVIQSSKVLGSADCSAHAPARRDLTQCQQIYELRMISFVMYQGMWTPKCDANGNFEPVQCDNTDHCFCVTQVTGTVVKGSKVAHTQPDCSQYDLTEENVTTPAPS</sequence>
<accession>A0A8B8ARU2</accession>
<comment type="subcellular location">
    <subcellularLocation>
        <location evidence="1">Secreted</location>
    </subcellularLocation>
</comment>
<keyword evidence="8" id="KW-1185">Reference proteome</keyword>
<proteinExistence type="predicted"/>
<evidence type="ECO:0000256" key="5">
    <source>
        <dbReference type="PROSITE-ProRule" id="PRU00500"/>
    </source>
</evidence>
<evidence type="ECO:0000256" key="3">
    <source>
        <dbReference type="ARBA" id="ARBA00022737"/>
    </source>
</evidence>
<feature type="disulfide bond" evidence="5">
    <location>
        <begin position="158"/>
        <end position="178"/>
    </location>
</feature>
<keyword evidence="2" id="KW-0964">Secreted</keyword>
<dbReference type="SMART" id="SM00211">
    <property type="entry name" value="TY"/>
    <property type="match status" value="2"/>
</dbReference>
<dbReference type="PANTHER" id="PTHR12352:SF3">
    <property type="entry name" value="NIDOGEN-2"/>
    <property type="match status" value="1"/>
</dbReference>
<reference evidence="8" key="1">
    <citation type="submission" date="2024-06" db="UniProtKB">
        <authorList>
            <consortium name="RefSeq"/>
        </authorList>
    </citation>
    <scope>NUCLEOTIDE SEQUENCE [LARGE SCALE GENOMIC DNA]</scope>
</reference>